<organism evidence="1 2">
    <name type="scientific">Dactylosporangium roseum</name>
    <dbReference type="NCBI Taxonomy" id="47989"/>
    <lineage>
        <taxon>Bacteria</taxon>
        <taxon>Bacillati</taxon>
        <taxon>Actinomycetota</taxon>
        <taxon>Actinomycetes</taxon>
        <taxon>Micromonosporales</taxon>
        <taxon>Micromonosporaceae</taxon>
        <taxon>Dactylosporangium</taxon>
    </lineage>
</organism>
<dbReference type="RefSeq" id="WP_260726432.1">
    <property type="nucleotide sequence ID" value="NZ_BAAABS010000035.1"/>
</dbReference>
<keyword evidence="2" id="KW-1185">Reference proteome</keyword>
<proteinExistence type="predicted"/>
<evidence type="ECO:0000313" key="1">
    <source>
        <dbReference type="EMBL" id="UWZ37080.1"/>
    </source>
</evidence>
<keyword evidence="1" id="KW-0808">Transferase</keyword>
<gene>
    <name evidence="1" type="ORF">Drose_01795</name>
</gene>
<reference evidence="1" key="1">
    <citation type="submission" date="2021-04" db="EMBL/GenBank/DDBJ databases">
        <title>Biosynthetic gene clusters of Dactylosporangioum roseum.</title>
        <authorList>
            <person name="Hartkoorn R.C."/>
            <person name="Beaudoing E."/>
            <person name="Hot D."/>
            <person name="Moureu S."/>
        </authorList>
    </citation>
    <scope>NUCLEOTIDE SEQUENCE</scope>
    <source>
        <strain evidence="1">NRRL B-16295</strain>
    </source>
</reference>
<dbReference type="Pfam" id="PF13692">
    <property type="entry name" value="Glyco_trans_1_4"/>
    <property type="match status" value="1"/>
</dbReference>
<dbReference type="EMBL" id="CP073721">
    <property type="protein sequence ID" value="UWZ37080.1"/>
    <property type="molecule type" value="Genomic_DNA"/>
</dbReference>
<dbReference type="GO" id="GO:0016757">
    <property type="term" value="F:glycosyltransferase activity"/>
    <property type="evidence" value="ECO:0007669"/>
    <property type="project" value="UniProtKB-KW"/>
</dbReference>
<dbReference type="SUPFAM" id="SSF53756">
    <property type="entry name" value="UDP-Glycosyltransferase/glycogen phosphorylase"/>
    <property type="match status" value="1"/>
</dbReference>
<dbReference type="PANTHER" id="PTHR12526">
    <property type="entry name" value="GLYCOSYLTRANSFERASE"/>
    <property type="match status" value="1"/>
</dbReference>
<dbReference type="Proteomes" id="UP001058271">
    <property type="component" value="Chromosome"/>
</dbReference>
<name>A0ABY5Z7U9_9ACTN</name>
<dbReference type="Gene3D" id="3.40.50.2000">
    <property type="entry name" value="Glycogen Phosphorylase B"/>
    <property type="match status" value="2"/>
</dbReference>
<sequence>MRVATMVRGWIATPAPPDVVYAPMAIASAVAGGLTARGHSVDFYAPHGSRVPGVALYDGGLDPVVTDRASFDGVIDRATCGDYADLAAADRHLARLMARGAAVGRYDVLLFHHLEVAAAIAGDVPRTPVVSVLWDPPGPELTAYTAEHPNLFVIAVSDQQRRDAGALPVIDTVYPGIDCPADLTPTTRGDGGARLVYLGRLIPEKGPDIAVQVATRTGAQLDLLGPVRTEDQRFFDEKIRPYLGARIRYRGHVPNDRLADHLAGASALLMPIRWQEPFGLVMIEAMAHGVPVIGFGRGAVPEIVAQGVSGYVVESTDEMCRAVRALDQLTAEGCRRYVRQHFSVREMVDGYQAALSRAVALASSRSWPGDRVRVRLDAATREPRS</sequence>
<keyword evidence="1" id="KW-0328">Glycosyltransferase</keyword>
<dbReference type="EC" id="2.4.-.-" evidence="1"/>
<evidence type="ECO:0000313" key="2">
    <source>
        <dbReference type="Proteomes" id="UP001058271"/>
    </source>
</evidence>
<dbReference type="PANTHER" id="PTHR12526:SF595">
    <property type="entry name" value="BLL5217 PROTEIN"/>
    <property type="match status" value="1"/>
</dbReference>
<protein>
    <submittedName>
        <fullName evidence="1">Glycosyltransferase</fullName>
        <ecNumber evidence="1">2.4.-.-</ecNumber>
    </submittedName>
</protein>
<accession>A0ABY5Z7U9</accession>